<gene>
    <name evidence="2" type="ORF">HMPREF0766_13248</name>
</gene>
<dbReference type="InterPro" id="IPR018490">
    <property type="entry name" value="cNMP-bd_dom_sf"/>
</dbReference>
<dbReference type="SUPFAM" id="SSF51206">
    <property type="entry name" value="cAMP-binding domain-like"/>
    <property type="match status" value="1"/>
</dbReference>
<reference evidence="2" key="1">
    <citation type="submission" date="2010-07" db="EMBL/GenBank/DDBJ databases">
        <authorList>
            <person name="Muzny D."/>
            <person name="Qin X."/>
            <person name="Buhay C."/>
            <person name="Dugan-Rocha S."/>
            <person name="Ding Y."/>
            <person name="Chen G."/>
            <person name="Hawes A."/>
            <person name="Holder M."/>
            <person name="Jhangiani S."/>
            <person name="Johnson A."/>
            <person name="Khan Z."/>
            <person name="Li Z."/>
            <person name="Liu W."/>
            <person name="Liu X."/>
            <person name="Perez L."/>
            <person name="Shen H."/>
            <person name="Wang Q."/>
            <person name="Watt J."/>
            <person name="Xi L."/>
            <person name="Xin Y."/>
            <person name="Zhou J."/>
            <person name="Deng J."/>
            <person name="Jiang H."/>
            <person name="Liu Y."/>
            <person name="Qu J."/>
            <person name="Song X.-Z."/>
            <person name="Zhang L."/>
            <person name="Villasana D."/>
            <person name="Johnson A."/>
            <person name="Liu J."/>
            <person name="Liyanage D."/>
            <person name="Lorensuhewa L."/>
            <person name="Robinson T."/>
            <person name="Song A."/>
            <person name="Song B.-B."/>
            <person name="Dinh H."/>
            <person name="Thornton R."/>
            <person name="Coyle M."/>
            <person name="Francisco L."/>
            <person name="Jackson L."/>
            <person name="Javaid M."/>
            <person name="Korchina V."/>
            <person name="Kovar C."/>
            <person name="Mata R."/>
            <person name="Mathew T."/>
            <person name="Ngo R."/>
            <person name="Nguyen L."/>
            <person name="Nguyen N."/>
            <person name="Okwuonu G."/>
            <person name="Ongeri F."/>
            <person name="Pham C."/>
            <person name="Simmons D."/>
            <person name="Wilczek-Boney K."/>
            <person name="Hale W."/>
            <person name="Jakkamsetti A."/>
            <person name="Pham P."/>
            <person name="Ruth R."/>
            <person name="San Lucas F."/>
            <person name="Warren J."/>
            <person name="Zhang J."/>
            <person name="Zhao Z."/>
            <person name="Zhou C."/>
            <person name="Zhu D."/>
            <person name="Lee S."/>
            <person name="Bess C."/>
            <person name="Blankenburg K."/>
            <person name="Forbes L."/>
            <person name="Fu Q."/>
            <person name="Gubbala S."/>
            <person name="Hirani K."/>
            <person name="Jayaseelan J.C."/>
            <person name="Lara F."/>
            <person name="Munidasa M."/>
            <person name="Palculict T."/>
            <person name="Patil S."/>
            <person name="Pu L.-L."/>
            <person name="Saada N."/>
            <person name="Tang L."/>
            <person name="Weissenberger G."/>
            <person name="Zhu Y."/>
            <person name="Hemphill L."/>
            <person name="Shang Y."/>
            <person name="Youmans B."/>
            <person name="Ayvaz T."/>
            <person name="Ross M."/>
            <person name="Santibanez J."/>
            <person name="Aqrawi P."/>
            <person name="Gross S."/>
            <person name="Joshi V."/>
            <person name="Fowler G."/>
            <person name="Nazareth L."/>
            <person name="Reid J."/>
            <person name="Worley K."/>
            <person name="Petrosino J."/>
            <person name="Highlander S."/>
            <person name="Gibbs R."/>
        </authorList>
    </citation>
    <scope>NUCLEOTIDE SEQUENCE [LARGE SCALE GENOMIC DNA]</scope>
    <source>
        <strain evidence="2">ATCC 33861</strain>
    </source>
</reference>
<dbReference type="eggNOG" id="COG0664">
    <property type="taxonomic scope" value="Bacteria"/>
</dbReference>
<comment type="caution">
    <text evidence="2">The sequence shown here is derived from an EMBL/GenBank/DDBJ whole genome shotgun (WGS) entry which is preliminary data.</text>
</comment>
<dbReference type="InterPro" id="IPR000595">
    <property type="entry name" value="cNMP-bd_dom"/>
</dbReference>
<dbReference type="PROSITE" id="PS50042">
    <property type="entry name" value="CNMP_BINDING_3"/>
    <property type="match status" value="1"/>
</dbReference>
<dbReference type="HOGENOM" id="CLU_075053_9_2_10"/>
<dbReference type="RefSeq" id="WP_002994339.1">
    <property type="nucleotide sequence ID" value="NZ_GL379770.1"/>
</dbReference>
<accession>D7VQJ4</accession>
<evidence type="ECO:0000259" key="1">
    <source>
        <dbReference type="PROSITE" id="PS50042"/>
    </source>
</evidence>
<dbReference type="InterPro" id="IPR014710">
    <property type="entry name" value="RmlC-like_jellyroll"/>
</dbReference>
<protein>
    <submittedName>
        <fullName evidence="2">Cyclic nucleotide-binding domain protein</fullName>
    </submittedName>
</protein>
<name>D7VQJ4_SPHSI</name>
<evidence type="ECO:0000313" key="2">
    <source>
        <dbReference type="EMBL" id="EFK56045.1"/>
    </source>
</evidence>
<dbReference type="GeneID" id="95431519"/>
<evidence type="ECO:0000313" key="3">
    <source>
        <dbReference type="Proteomes" id="UP000006258"/>
    </source>
</evidence>
<dbReference type="AlphaFoldDB" id="D7VQJ4"/>
<keyword evidence="3" id="KW-1185">Reference proteome</keyword>
<dbReference type="Proteomes" id="UP000006258">
    <property type="component" value="Unassembled WGS sequence"/>
</dbReference>
<feature type="domain" description="Cyclic nucleotide-binding" evidence="1">
    <location>
        <begin position="20"/>
        <end position="119"/>
    </location>
</feature>
<dbReference type="Pfam" id="PF00027">
    <property type="entry name" value="cNMP_binding"/>
    <property type="match status" value="1"/>
</dbReference>
<dbReference type="EMBL" id="ACHA02000012">
    <property type="protein sequence ID" value="EFK56045.1"/>
    <property type="molecule type" value="Genomic_DNA"/>
</dbReference>
<dbReference type="Gene3D" id="2.60.120.10">
    <property type="entry name" value="Jelly Rolls"/>
    <property type="match status" value="1"/>
</dbReference>
<dbReference type="STRING" id="525373.HMPREF0766_13248"/>
<sequence>MDNEKYIGDLIAHFRKTVPLTEEEVAKIIPALEPKLLKRKTYILEPGQISRHMRYIAKGSMRCYYLDDKSQEHTLQIGIEDWWINDLYSYLTQKPSRMYLQTMEESVIIRINRQQLERLYTVVPALSDFFRLKIQNAYVALQERTLEHMSVDAYERYCTFLSEYRDIEQRVPQYIIASYLGMTPEFLSHLRKKNAAKIS</sequence>
<organism evidence="2 3">
    <name type="scientific">Sphingobacterium spiritivorum ATCC 33861</name>
    <dbReference type="NCBI Taxonomy" id="525373"/>
    <lineage>
        <taxon>Bacteria</taxon>
        <taxon>Pseudomonadati</taxon>
        <taxon>Bacteroidota</taxon>
        <taxon>Sphingobacteriia</taxon>
        <taxon>Sphingobacteriales</taxon>
        <taxon>Sphingobacteriaceae</taxon>
        <taxon>Sphingobacterium</taxon>
    </lineage>
</organism>
<dbReference type="OrthoDB" id="1092431at2"/>
<proteinExistence type="predicted"/>